<evidence type="ECO:0000256" key="2">
    <source>
        <dbReference type="SAM" id="Phobius"/>
    </source>
</evidence>
<evidence type="ECO:0000313" key="3">
    <source>
        <dbReference type="EMBL" id="KJA21676.1"/>
    </source>
</evidence>
<keyword evidence="2" id="KW-1133">Transmembrane helix</keyword>
<reference evidence="4" key="1">
    <citation type="submission" date="2014-04" db="EMBL/GenBank/DDBJ databases">
        <title>Evolutionary Origins and Diversification of the Mycorrhizal Mutualists.</title>
        <authorList>
            <consortium name="DOE Joint Genome Institute"/>
            <consortium name="Mycorrhizal Genomics Consortium"/>
            <person name="Kohler A."/>
            <person name="Kuo A."/>
            <person name="Nagy L.G."/>
            <person name="Floudas D."/>
            <person name="Copeland A."/>
            <person name="Barry K.W."/>
            <person name="Cichocki N."/>
            <person name="Veneault-Fourrey C."/>
            <person name="LaButti K."/>
            <person name="Lindquist E.A."/>
            <person name="Lipzen A."/>
            <person name="Lundell T."/>
            <person name="Morin E."/>
            <person name="Murat C."/>
            <person name="Riley R."/>
            <person name="Ohm R."/>
            <person name="Sun H."/>
            <person name="Tunlid A."/>
            <person name="Henrissat B."/>
            <person name="Grigoriev I.V."/>
            <person name="Hibbett D.S."/>
            <person name="Martin F."/>
        </authorList>
    </citation>
    <scope>NUCLEOTIDE SEQUENCE [LARGE SCALE GENOMIC DNA]</scope>
    <source>
        <strain evidence="4">FD-334 SS-4</strain>
    </source>
</reference>
<name>A0A0D2NZ13_HYPSF</name>
<sequence length="93" mass="10599">MVTTTPGPTLQSRHDSLRLSLPSISLCPTTPGNSLSLYLVVLTWTFYRLLSTFRKPPRKDRDSNCNINKSEFDANPFPQLLRQPGKPPRTVEW</sequence>
<dbReference type="EMBL" id="KN817556">
    <property type="protein sequence ID" value="KJA21676.1"/>
    <property type="molecule type" value="Genomic_DNA"/>
</dbReference>
<feature type="region of interest" description="Disordered" evidence="1">
    <location>
        <begin position="56"/>
        <end position="93"/>
    </location>
</feature>
<dbReference type="Proteomes" id="UP000054270">
    <property type="component" value="Unassembled WGS sequence"/>
</dbReference>
<accession>A0A0D2NZ13</accession>
<proteinExistence type="predicted"/>
<dbReference type="AlphaFoldDB" id="A0A0D2NZ13"/>
<organism evidence="3 4">
    <name type="scientific">Hypholoma sublateritium (strain FD-334 SS-4)</name>
    <dbReference type="NCBI Taxonomy" id="945553"/>
    <lineage>
        <taxon>Eukaryota</taxon>
        <taxon>Fungi</taxon>
        <taxon>Dikarya</taxon>
        <taxon>Basidiomycota</taxon>
        <taxon>Agaricomycotina</taxon>
        <taxon>Agaricomycetes</taxon>
        <taxon>Agaricomycetidae</taxon>
        <taxon>Agaricales</taxon>
        <taxon>Agaricineae</taxon>
        <taxon>Strophariaceae</taxon>
        <taxon>Hypholoma</taxon>
    </lineage>
</organism>
<protein>
    <submittedName>
        <fullName evidence="3">Uncharacterized protein</fullName>
    </submittedName>
</protein>
<evidence type="ECO:0000256" key="1">
    <source>
        <dbReference type="SAM" id="MobiDB-lite"/>
    </source>
</evidence>
<evidence type="ECO:0000313" key="4">
    <source>
        <dbReference type="Proteomes" id="UP000054270"/>
    </source>
</evidence>
<keyword evidence="4" id="KW-1185">Reference proteome</keyword>
<gene>
    <name evidence="3" type="ORF">HYPSUDRAFT_41814</name>
</gene>
<keyword evidence="2" id="KW-0812">Transmembrane</keyword>
<keyword evidence="2" id="KW-0472">Membrane</keyword>
<feature type="transmembrane region" description="Helical" evidence="2">
    <location>
        <begin position="35"/>
        <end position="53"/>
    </location>
</feature>